<evidence type="ECO:0000313" key="14">
    <source>
        <dbReference type="Proteomes" id="UP000678499"/>
    </source>
</evidence>
<dbReference type="GO" id="GO:0016020">
    <property type="term" value="C:membrane"/>
    <property type="evidence" value="ECO:0007669"/>
    <property type="project" value="UniProtKB-SubCell"/>
</dbReference>
<dbReference type="GO" id="GO:0000012">
    <property type="term" value="P:single strand break repair"/>
    <property type="evidence" value="ECO:0007669"/>
    <property type="project" value="InterPro"/>
</dbReference>
<dbReference type="FunFam" id="2.60.120.260:FF:000025">
    <property type="entry name" value="DNA repair protein XRCC1 isoform X1"/>
    <property type="match status" value="1"/>
</dbReference>
<proteinExistence type="predicted"/>
<keyword evidence="6 11" id="KW-1133">Transmembrane helix</keyword>
<keyword evidence="8" id="KW-0234">DNA repair</keyword>
<sequence length="883" mass="99068">MNLVAAAKDFACPEGRVFEPCRGSPANETKRKGKLCSKKTYDAINLRKLKYFSQVDAKNGLTSRISRSDVKPKKRKANLAALTLELQESLKSIKNKGHQITNHLFRSSALESSEDDLINSAFLDSTTFDHSFEKMSKDFRLLSAQRNAWRFRNVDQIKNAYEHELHHYLVRIGKINTLSQIYDYRETNLKTSGGFIVFLAFLINAPVVSVVLWYVVKRTKQCLDFAVTVHLFHFLACWVYNGALSNSLTWWLLQIICVAITCVCGEFLCMRTELAAIPVNTSPVADLFNVNMAPLSFEKVVSVSSENPNYPATNLLKNGSIRKWICGPNADGRAEVILQLSEASKITRVDIGNAGSAFVEVQVGNADTAEDSYDVLISASSFMTPKDSRNNENISLVKLYTKEKLQSVSERKWSRVKIICTQPFAKKSEFGISFISLSGDSSVPEQKQQQQKKNIDLSGPLLLGSFLLKPEEGSESKPKAAFKPLVSETGAGVVKNALKPGGVGLSPLHPAATSSRKRSPVSSPSMVASPKKLPRRDVLPGESPKIKQKVKEERTVPKEAKTSSKEAKNSKPEVKTEVTHQVDFHDLMLDVVFVLSGFENPLRSEIREKALEMGGHYSKDWNDNCTHLICAFQNTPKYREVKGKGYILRKEWIEHSFAKKLLMPWELYSFPDKPRNATPTIRAVKTPSQTTNNPVPPTTQNPTPTGRVAKTPSQTTKNPVPSTTRSRSPIQTPITPSRPSDQEEQEHPYECETDEDADTPERQENDAYDVETDTEDKENELKIPDALPVLPEIFNGKNIMLFGKFDLDEEKAYNRYVISHGGSVGKEVKSGVQLIITRQKWNDSFENILEENPEAVFILPEWVTKCVEEGKFLPYHKFMVSHE</sequence>
<feature type="domain" description="BRCT" evidence="12">
    <location>
        <begin position="583"/>
        <end position="670"/>
    </location>
</feature>
<dbReference type="Pfam" id="PF16589">
    <property type="entry name" value="BRCT_2"/>
    <property type="match status" value="1"/>
</dbReference>
<evidence type="ECO:0000256" key="4">
    <source>
        <dbReference type="ARBA" id="ARBA00022737"/>
    </source>
</evidence>
<evidence type="ECO:0000313" key="13">
    <source>
        <dbReference type="EMBL" id="CAD7278764.1"/>
    </source>
</evidence>
<protein>
    <recommendedName>
        <fullName evidence="12">BRCT domain-containing protein</fullName>
    </recommendedName>
</protein>
<dbReference type="CDD" id="cd17725">
    <property type="entry name" value="BRCT_XRCC1_rpt1"/>
    <property type="match status" value="1"/>
</dbReference>
<feature type="compositionally biased region" description="Low complexity" evidence="10">
    <location>
        <begin position="520"/>
        <end position="530"/>
    </location>
</feature>
<dbReference type="InterPro" id="IPR002706">
    <property type="entry name" value="Xrcc1_N"/>
</dbReference>
<keyword evidence="3 11" id="KW-0812">Transmembrane</keyword>
<evidence type="ECO:0000256" key="6">
    <source>
        <dbReference type="ARBA" id="ARBA00022989"/>
    </source>
</evidence>
<accession>A0A7R9BQF7</accession>
<evidence type="ECO:0000256" key="3">
    <source>
        <dbReference type="ARBA" id="ARBA00022692"/>
    </source>
</evidence>
<keyword evidence="5" id="KW-0227">DNA damage</keyword>
<evidence type="ECO:0000256" key="5">
    <source>
        <dbReference type="ARBA" id="ARBA00022763"/>
    </source>
</evidence>
<keyword evidence="4" id="KW-0677">Repeat</keyword>
<dbReference type="PROSITE" id="PS50172">
    <property type="entry name" value="BRCT"/>
    <property type="match status" value="2"/>
</dbReference>
<dbReference type="GO" id="GO:0006284">
    <property type="term" value="P:base-excision repair"/>
    <property type="evidence" value="ECO:0007669"/>
    <property type="project" value="InterPro"/>
</dbReference>
<evidence type="ECO:0000256" key="2">
    <source>
        <dbReference type="ARBA" id="ARBA00004141"/>
    </source>
</evidence>
<dbReference type="Pfam" id="PF12738">
    <property type="entry name" value="PTCB-BRCT"/>
    <property type="match status" value="1"/>
</dbReference>
<feature type="compositionally biased region" description="Acidic residues" evidence="10">
    <location>
        <begin position="766"/>
        <end position="778"/>
    </location>
</feature>
<feature type="region of interest" description="Disordered" evidence="10">
    <location>
        <begin position="504"/>
        <end position="574"/>
    </location>
</feature>
<keyword evidence="7 11" id="KW-0472">Membrane</keyword>
<name>A0A7R9BQF7_9CRUS</name>
<dbReference type="EMBL" id="CAJPEX010001353">
    <property type="protein sequence ID" value="CAG0918916.1"/>
    <property type="molecule type" value="Genomic_DNA"/>
</dbReference>
<feature type="compositionally biased region" description="Polar residues" evidence="10">
    <location>
        <begin position="711"/>
        <end position="739"/>
    </location>
</feature>
<evidence type="ECO:0000256" key="11">
    <source>
        <dbReference type="SAM" id="Phobius"/>
    </source>
</evidence>
<feature type="domain" description="BRCT" evidence="12">
    <location>
        <begin position="789"/>
        <end position="880"/>
    </location>
</feature>
<dbReference type="GO" id="GO:0003684">
    <property type="term" value="F:damaged DNA binding"/>
    <property type="evidence" value="ECO:0007669"/>
    <property type="project" value="InterPro"/>
</dbReference>
<feature type="transmembrane region" description="Helical" evidence="11">
    <location>
        <begin position="223"/>
        <end position="243"/>
    </location>
</feature>
<dbReference type="InterPro" id="IPR045080">
    <property type="entry name" value="BRCT_XRCC1_rpt1"/>
</dbReference>
<evidence type="ECO:0000256" key="10">
    <source>
        <dbReference type="SAM" id="MobiDB-lite"/>
    </source>
</evidence>
<dbReference type="Pfam" id="PF01834">
    <property type="entry name" value="XRCC1_N"/>
    <property type="match status" value="1"/>
</dbReference>
<organism evidence="13">
    <name type="scientific">Notodromas monacha</name>
    <dbReference type="NCBI Taxonomy" id="399045"/>
    <lineage>
        <taxon>Eukaryota</taxon>
        <taxon>Metazoa</taxon>
        <taxon>Ecdysozoa</taxon>
        <taxon>Arthropoda</taxon>
        <taxon>Crustacea</taxon>
        <taxon>Oligostraca</taxon>
        <taxon>Ostracoda</taxon>
        <taxon>Podocopa</taxon>
        <taxon>Podocopida</taxon>
        <taxon>Cypridocopina</taxon>
        <taxon>Cypridoidea</taxon>
        <taxon>Cyprididae</taxon>
        <taxon>Notodromas</taxon>
    </lineage>
</organism>
<dbReference type="InterPro" id="IPR019185">
    <property type="entry name" value="Integral_membrane_SYS1-rel"/>
</dbReference>
<feature type="compositionally biased region" description="Basic and acidic residues" evidence="10">
    <location>
        <begin position="549"/>
        <end position="574"/>
    </location>
</feature>
<dbReference type="Gene3D" id="2.60.120.260">
    <property type="entry name" value="Galactose-binding domain-like"/>
    <property type="match status" value="1"/>
</dbReference>
<dbReference type="OrthoDB" id="25840at2759"/>
<evidence type="ECO:0000256" key="9">
    <source>
        <dbReference type="ARBA" id="ARBA00023242"/>
    </source>
</evidence>
<feature type="transmembrane region" description="Helical" evidence="11">
    <location>
        <begin position="195"/>
        <end position="216"/>
    </location>
</feature>
<dbReference type="AlphaFoldDB" id="A0A7R9BQF7"/>
<dbReference type="InterPro" id="IPR008979">
    <property type="entry name" value="Galactose-bd-like_sf"/>
</dbReference>
<dbReference type="SMART" id="SM00292">
    <property type="entry name" value="BRCT"/>
    <property type="match status" value="2"/>
</dbReference>
<dbReference type="SUPFAM" id="SSF52113">
    <property type="entry name" value="BRCT domain"/>
    <property type="match status" value="2"/>
</dbReference>
<dbReference type="Gene3D" id="3.40.50.10190">
    <property type="entry name" value="BRCT domain"/>
    <property type="match status" value="2"/>
</dbReference>
<dbReference type="Proteomes" id="UP000678499">
    <property type="component" value="Unassembled WGS sequence"/>
</dbReference>
<evidence type="ECO:0000259" key="12">
    <source>
        <dbReference type="PROSITE" id="PS50172"/>
    </source>
</evidence>
<evidence type="ECO:0000256" key="7">
    <source>
        <dbReference type="ARBA" id="ARBA00023136"/>
    </source>
</evidence>
<keyword evidence="9" id="KW-0539">Nucleus</keyword>
<gene>
    <name evidence="13" type="ORF">NMOB1V02_LOCUS6461</name>
</gene>
<dbReference type="Pfam" id="PF09801">
    <property type="entry name" value="SYS1"/>
    <property type="match status" value="1"/>
</dbReference>
<dbReference type="PANTHER" id="PTHR11370">
    <property type="entry name" value="DNA-REPAIR PROTEIN XRCC1"/>
    <property type="match status" value="1"/>
</dbReference>
<reference evidence="13" key="1">
    <citation type="submission" date="2020-11" db="EMBL/GenBank/DDBJ databases">
        <authorList>
            <person name="Tran Van P."/>
        </authorList>
    </citation>
    <scope>NUCLEOTIDE SEQUENCE</scope>
</reference>
<dbReference type="EMBL" id="OA883390">
    <property type="protein sequence ID" value="CAD7278764.1"/>
    <property type="molecule type" value="Genomic_DNA"/>
</dbReference>
<evidence type="ECO:0000256" key="8">
    <source>
        <dbReference type="ARBA" id="ARBA00023204"/>
    </source>
</evidence>
<feature type="region of interest" description="Disordered" evidence="10">
    <location>
        <begin position="684"/>
        <end position="778"/>
    </location>
</feature>
<keyword evidence="14" id="KW-1185">Reference proteome</keyword>
<evidence type="ECO:0000256" key="1">
    <source>
        <dbReference type="ARBA" id="ARBA00004123"/>
    </source>
</evidence>
<dbReference type="GO" id="GO:0006303">
    <property type="term" value="P:double-strand break repair via nonhomologous end joining"/>
    <property type="evidence" value="ECO:0007669"/>
    <property type="project" value="InterPro"/>
</dbReference>
<dbReference type="GO" id="GO:0005634">
    <property type="term" value="C:nucleus"/>
    <property type="evidence" value="ECO:0007669"/>
    <property type="project" value="UniProtKB-SubCell"/>
</dbReference>
<comment type="subcellular location">
    <subcellularLocation>
        <location evidence="2">Membrane</location>
        <topology evidence="2">Multi-pass membrane protein</topology>
    </subcellularLocation>
    <subcellularLocation>
        <location evidence="1">Nucleus</location>
    </subcellularLocation>
</comment>
<dbReference type="InterPro" id="IPR001357">
    <property type="entry name" value="BRCT_dom"/>
</dbReference>
<dbReference type="PANTHER" id="PTHR11370:SF5">
    <property type="entry name" value="DNA REPAIR PROTEIN XRCC1"/>
    <property type="match status" value="1"/>
</dbReference>
<dbReference type="InterPro" id="IPR036420">
    <property type="entry name" value="BRCT_dom_sf"/>
</dbReference>
<dbReference type="SUPFAM" id="SSF49785">
    <property type="entry name" value="Galactose-binding domain-like"/>
    <property type="match status" value="1"/>
</dbReference>